<protein>
    <submittedName>
        <fullName evidence="4">LysM peptidoglycan-binding domain-containing protein</fullName>
    </submittedName>
</protein>
<organism evidence="4 5">
    <name type="scientific">Serratia ureilytica</name>
    <dbReference type="NCBI Taxonomy" id="300181"/>
    <lineage>
        <taxon>Bacteria</taxon>
        <taxon>Pseudomonadati</taxon>
        <taxon>Pseudomonadota</taxon>
        <taxon>Gammaproteobacteria</taxon>
        <taxon>Enterobacterales</taxon>
        <taxon>Yersiniaceae</taxon>
        <taxon>Serratia</taxon>
    </lineage>
</organism>
<keyword evidence="1" id="KW-0175">Coiled coil</keyword>
<feature type="compositionally biased region" description="Polar residues" evidence="2">
    <location>
        <begin position="8"/>
        <end position="19"/>
    </location>
</feature>
<evidence type="ECO:0000313" key="5">
    <source>
        <dbReference type="Proteomes" id="UP001177872"/>
    </source>
</evidence>
<name>A0ABU0VQY3_9GAMM</name>
<comment type="caution">
    <text evidence="4">The sequence shown here is derived from an EMBL/GenBank/DDBJ whole genome shotgun (WGS) entry which is preliminary data.</text>
</comment>
<evidence type="ECO:0000256" key="2">
    <source>
        <dbReference type="SAM" id="MobiDB-lite"/>
    </source>
</evidence>
<accession>A0ABU0VQY3</accession>
<dbReference type="Gene3D" id="3.30.200.20">
    <property type="entry name" value="Phosphorylase Kinase, domain 1"/>
    <property type="match status" value="1"/>
</dbReference>
<dbReference type="Proteomes" id="UP001177872">
    <property type="component" value="Unassembled WGS sequence"/>
</dbReference>
<feature type="region of interest" description="Disordered" evidence="2">
    <location>
        <begin position="2485"/>
        <end position="2515"/>
    </location>
</feature>
<keyword evidence="5" id="KW-1185">Reference proteome</keyword>
<feature type="compositionally biased region" description="Polar residues" evidence="2">
    <location>
        <begin position="2485"/>
        <end position="2494"/>
    </location>
</feature>
<dbReference type="CDD" id="cd20495">
    <property type="entry name" value="C58_PaToxP-like"/>
    <property type="match status" value="1"/>
</dbReference>
<dbReference type="Gene3D" id="3.10.350.10">
    <property type="entry name" value="LysM domain"/>
    <property type="match status" value="1"/>
</dbReference>
<dbReference type="InterPro" id="IPR018392">
    <property type="entry name" value="LysM"/>
</dbReference>
<proteinExistence type="predicted"/>
<reference evidence="4" key="1">
    <citation type="submission" date="2023-07" db="EMBL/GenBank/DDBJ databases">
        <title>In vitro acaricidal activity of Serratia ureilytica strains isolated from Mimosa pudica nodules againts the dust mite Tyrophagus putrescentiae.</title>
        <authorList>
            <person name="Wong-Villareal A."/>
            <person name="Cerqueda-Garcia D."/>
        </authorList>
    </citation>
    <scope>NUCLEOTIDE SEQUENCE</scope>
    <source>
        <strain evidence="4">UTS2</strain>
    </source>
</reference>
<dbReference type="PROSITE" id="PS51782">
    <property type="entry name" value="LYSM"/>
    <property type="match status" value="1"/>
</dbReference>
<dbReference type="EMBL" id="JAVCZN010000014">
    <property type="protein sequence ID" value="MDQ1863850.1"/>
    <property type="molecule type" value="Genomic_DNA"/>
</dbReference>
<gene>
    <name evidence="4" type="ORF">Q6237_22980</name>
</gene>
<evidence type="ECO:0000313" key="4">
    <source>
        <dbReference type="EMBL" id="MDQ1863850.1"/>
    </source>
</evidence>
<feature type="compositionally biased region" description="Low complexity" evidence="2">
    <location>
        <begin position="2495"/>
        <end position="2504"/>
    </location>
</feature>
<evidence type="ECO:0000259" key="3">
    <source>
        <dbReference type="PROSITE" id="PS51782"/>
    </source>
</evidence>
<sequence>MYKPRPFSANNRQETSNASPDVPSADEPLPLSRRGQPFNLDGQQQTRTQAMIDALMAQPVQQSPTLLSVPEEEEISHGQKLAHERVQEGGGESWRQDLPLLQEFRQLKGKNHEFLQVDRQSLETNAELLAPLANDKSKGIIADAATALRTLCQKIASIPAKNGDQKLWMRELISNLSTLSTALFYAGQILSQAHEYHTATIDKTGGRPQLKNELNEAKVSLARAWRGMQKAATRVGQESDFEWMLDFKAASRAPLAALEAICPTIIKSLKGESAQQAQDVEVEKARLEIESQVLLGVAKLTHDPAIREAASVLRYCCRLTEKALNQPSSNAETLKYIKKTIEALLATSESLQEAQGIIDASRQLRDTAAGKELINHAADRLEKQIKTLNKSINTLSARASSLEFDIEAGKQFTLAEKPLNDLSITIRMENETLQKVGDTLKEVKHTLRSAKTPPEVAVKKMEETFDYSRHQLSKTWFGLINVTKLAGRTAEQGAHHLVHAGKQKINPSDNHDKLLFNGLLRASAHGPLSTLKALRLQTEQLGAAINKLAKADTARERNPQDGVLAKGHNNNLPGTTPAQRLIKKLEALEKPKAGLQTAQQRFIEEVALTETDLDMMRERYPQYTDELGQFRKQLLNCVVASQRATEKCERAIEQLNAVNAGQSPSERITLDNLLNSISKVEQAIDNGLTVLDQPHNLQVETRTIIETALQQGLTAVGKANTALNQTPSAIMKVKTALTKAEMVLYTPELMAADVTDTLQVHLELARGSLASAGRFADDWQSQSQGTITPQLTKGPTKKSIRLAQASVTNAIGKVTNAMGAMESSVTQITGKRIDIFSPDARIIKHLAELLAGQSAALEGKLSPQAWKVHQYSINESIREISAYFRKPGDAQGNTFALRLQKEYQRASANQIVMPQSAQGVMGQQQSWKEYLVNSGAKGLQSRLVHAAASQALEAVLNTALPGLSVATGVRALAKLAIMPLTLTIALSELDKTVMPGQALPLGAKSELIKNQLAIAATRAVQVFLPAIAKLAKDAVLTNVQVWRDGADVVWDKTKESLPEDTILATSNLTFAQGVKEMGQALGTITENDMSPLSTENATESSLHNDELLSAHQTLTMSGEPPVTTRGETVKRSVVDTPVMAEKAHTISKRALGDSRLYVQEPRAITISESNRPAMSAYATHKYDRLRDMLNEKTPLSVQNQHTLQDIYDIAYPHDLDIIKQMRQTLEETFKSRGENKLTPDSVVTYGVYHVNADGILVLKEEKQGTLLELARGAYFSPNEEIRVRNLPSTIQPLFHVTPYIGRNTFPITSELEQAVKEKLADFDRTEPTLFREKIWQGKVINTLCNLYKKENIPELKEAIEGTRQVSLVNYENSGFFSKGSIDIGGVFAIKKDNGSVILVSVLQQKTITIDLDYRYSDMQSKRLREFLLPHFNLNEHRRLSGSSFKHAFSTHIVLKKSHHQFQDPQNPERVTYRSPLHFIADSSISKLGERLADIENRDMKDNVDFLLTTEGEAWAKELLHQGKKLTNGAMLATSFIPSNLGVGVFNLGLTASSYGLTALEISQEDDASKKYEMKNGLIMDVIFSAPADIGDAATVLKKFKAMSALPHSTPPQMTLRDNDALDMLQKHSSPRQTDSGTELLPAGNARQLNMQGFDKAPAPSSPNIEQFEQYVKPENVNYRRPENKIGEGKLGSVFLINDHQVVKDYRPKKIPRTPNLNYDGAYQHAKSNADAFNRLYGDNAATVYRYLENGQQKISVRMKQLDGESLYSLSLPKNKYSAKEVSQLFDDFKDESVNKLIEDTVNELASSKIVYNDFAQGNFIYNIDQKKLNVIDFDEAVIKPANEVVTEAEKQQMRDGLKKLFTDFKGEVETNRLKMLQDDRDLNAARNQFDADVKQYHIKSDNDKYQRLSPRQKEAYDGFNLGYHRIEDHDRKSLKEIKQEVCNLLGSALEKKIKKLSEKDLIEFFNNPQKYKASLTWEQKGILSHYIQKLGAQNRVDEISQKLHDSAYQKIKGKGAKRLLHPQQLVITAAEVENKGRCLPMVLINEAGYASGRMKKLENTYQRIVDRVDVSQSKAFIQGVDKLHTQRIDPHIVSVLDDVNHADTVRPWKNIASMVDQVEQCRTTKSFLVTSDNHAMSIGVKFEEGKKTYHFQEPNIGWIEFKDAQSMKAYMQQTIGNKAQAEHFRAHFDDATPNDPLYRFAPIDTDKLKEVKVDGMGDWKVGDFSSGHPIVPIKTVVIDGNVHQAFSLDAVSDNLQSFMLTPQQSLLSIKRPDFLAKGYTQMNQDLKMDEFVKKLVRLNVKIFIDADITARISMSQAQQLKEALQANGITYISPQTSLLDCFIDGEYQYSDENEVQNNKALTQFNALLLKISQESAAHPQANILVCDSAGNGVSGLLKGALELKNQLEDQADDNFIQEISDKKPAAKVTTVIEDNFSAANAQDNVTYRAVQHAINMVRDTHPGAIERPSDVRLLNAYAEQLITTKQDAQGSTPAQQPQPVVTPEETNRADTSTPTVRTHWVEAGDTLTSISKKFYGNGNFENYMKIFNANKHKYGLTSPDNIPVNISLIIPD</sequence>
<feature type="coiled-coil region" evidence="1">
    <location>
        <begin position="371"/>
        <end position="398"/>
    </location>
</feature>
<dbReference type="RefSeq" id="WP_262943330.1">
    <property type="nucleotide sequence ID" value="NZ_JAIQCT010000054.1"/>
</dbReference>
<dbReference type="Gene3D" id="1.10.510.10">
    <property type="entry name" value="Transferase(Phosphotransferase) domain 1"/>
    <property type="match status" value="1"/>
</dbReference>
<feature type="domain" description="LysM" evidence="3">
    <location>
        <begin position="2517"/>
        <end position="2570"/>
    </location>
</feature>
<dbReference type="InterPro" id="IPR036779">
    <property type="entry name" value="LysM_dom_sf"/>
</dbReference>
<dbReference type="SMART" id="SM00257">
    <property type="entry name" value="LysM"/>
    <property type="match status" value="1"/>
</dbReference>
<feature type="region of interest" description="Disordered" evidence="2">
    <location>
        <begin position="1"/>
        <end position="45"/>
    </location>
</feature>
<evidence type="ECO:0000256" key="1">
    <source>
        <dbReference type="SAM" id="Coils"/>
    </source>
</evidence>